<dbReference type="KEGG" id="sazo:D1868_10820"/>
<evidence type="ECO:0000256" key="3">
    <source>
        <dbReference type="ARBA" id="ARBA00023002"/>
    </source>
</evidence>
<dbReference type="Gene3D" id="3.40.309.10">
    <property type="entry name" value="Aldehyde Dehydrogenase, Chain A, domain 2"/>
    <property type="match status" value="1"/>
</dbReference>
<feature type="active site" evidence="6">
    <location>
        <position position="281"/>
    </location>
</feature>
<keyword evidence="3 7" id="KW-0560">Oxidoreductase</keyword>
<evidence type="ECO:0000256" key="1">
    <source>
        <dbReference type="ARBA" id="ARBA00004786"/>
    </source>
</evidence>
<evidence type="ECO:0000256" key="4">
    <source>
        <dbReference type="ARBA" id="ARBA00023027"/>
    </source>
</evidence>
<dbReference type="PANTHER" id="PTHR42862">
    <property type="entry name" value="DELTA-1-PYRROLINE-5-CARBOXYLATE DEHYDROGENASE 1, ISOFORM A-RELATED"/>
    <property type="match status" value="1"/>
</dbReference>
<reference evidence="9 10" key="1">
    <citation type="submission" date="2019-10" db="EMBL/GenBank/DDBJ databases">
        <title>Genome Sequences from Six Type Strain Members of the Archaeal Family Sulfolobaceae: Acidianus ambivalens, Acidianus infernus, Metallosphaera prunae, Stygiolobus azoricus, Sulfolobus metallicus, and Sulfurisphaera ohwakuensis.</title>
        <authorList>
            <person name="Counts J.A."/>
            <person name="Kelly R.M."/>
        </authorList>
    </citation>
    <scope>NUCLEOTIDE SEQUENCE [LARGE SCALE GENOMIC DNA]</scope>
    <source>
        <strain evidence="9 10">FC6</strain>
    </source>
</reference>
<evidence type="ECO:0000256" key="2">
    <source>
        <dbReference type="ARBA" id="ARBA00012884"/>
    </source>
</evidence>
<comment type="catalytic activity">
    <reaction evidence="5">
        <text>L-glutamate 5-semialdehyde + NAD(+) + H2O = L-glutamate + NADH + 2 H(+)</text>
        <dbReference type="Rhea" id="RHEA:30235"/>
        <dbReference type="ChEBI" id="CHEBI:15377"/>
        <dbReference type="ChEBI" id="CHEBI:15378"/>
        <dbReference type="ChEBI" id="CHEBI:29985"/>
        <dbReference type="ChEBI" id="CHEBI:57540"/>
        <dbReference type="ChEBI" id="CHEBI:57945"/>
        <dbReference type="ChEBI" id="CHEBI:58066"/>
        <dbReference type="EC" id="1.2.1.88"/>
    </reaction>
</comment>
<comment type="similarity">
    <text evidence="7">Belongs to the aldehyde dehydrogenase family.</text>
</comment>
<dbReference type="OrthoDB" id="6342at2157"/>
<dbReference type="GO" id="GO:0010133">
    <property type="term" value="P:L-proline catabolic process to L-glutamate"/>
    <property type="evidence" value="ECO:0007669"/>
    <property type="project" value="TreeGrafter"/>
</dbReference>
<dbReference type="EMBL" id="CP045483">
    <property type="protein sequence ID" value="QGR20427.1"/>
    <property type="molecule type" value="Genomic_DNA"/>
</dbReference>
<dbReference type="SUPFAM" id="SSF53720">
    <property type="entry name" value="ALDH-like"/>
    <property type="match status" value="1"/>
</dbReference>
<proteinExistence type="inferred from homology"/>
<dbReference type="Proteomes" id="UP000423396">
    <property type="component" value="Chromosome"/>
</dbReference>
<keyword evidence="4" id="KW-0520">NAD</keyword>
<evidence type="ECO:0000256" key="7">
    <source>
        <dbReference type="RuleBase" id="RU003345"/>
    </source>
</evidence>
<gene>
    <name evidence="9" type="ORF">D1868_10820</name>
</gene>
<evidence type="ECO:0000313" key="9">
    <source>
        <dbReference type="EMBL" id="QGR20427.1"/>
    </source>
</evidence>
<evidence type="ECO:0000256" key="5">
    <source>
        <dbReference type="ARBA" id="ARBA00048142"/>
    </source>
</evidence>
<dbReference type="PANTHER" id="PTHR42862:SF1">
    <property type="entry name" value="DELTA-1-PYRROLINE-5-CARBOXYLATE DEHYDROGENASE 2, ISOFORM A-RELATED"/>
    <property type="match status" value="1"/>
</dbReference>
<dbReference type="InterPro" id="IPR016163">
    <property type="entry name" value="Ald_DH_C"/>
</dbReference>
<dbReference type="GeneID" id="42799570"/>
<dbReference type="InterPro" id="IPR016162">
    <property type="entry name" value="Ald_DH_N"/>
</dbReference>
<dbReference type="InterPro" id="IPR016161">
    <property type="entry name" value="Ald_DH/histidinol_DH"/>
</dbReference>
<dbReference type="Gene3D" id="3.40.605.10">
    <property type="entry name" value="Aldehyde Dehydrogenase, Chain A, domain 1"/>
    <property type="match status" value="1"/>
</dbReference>
<dbReference type="GO" id="GO:0009898">
    <property type="term" value="C:cytoplasmic side of plasma membrane"/>
    <property type="evidence" value="ECO:0007669"/>
    <property type="project" value="TreeGrafter"/>
</dbReference>
<dbReference type="Pfam" id="PF00171">
    <property type="entry name" value="Aldedh"/>
    <property type="match status" value="1"/>
</dbReference>
<dbReference type="PROSITE" id="PS00070">
    <property type="entry name" value="ALDEHYDE_DEHYDR_CYS"/>
    <property type="match status" value="1"/>
</dbReference>
<dbReference type="PROSITE" id="PS00687">
    <property type="entry name" value="ALDEHYDE_DEHYDR_GLU"/>
    <property type="match status" value="1"/>
</dbReference>
<dbReference type="InterPro" id="IPR016160">
    <property type="entry name" value="Ald_DH_CS_CYS"/>
</dbReference>
<sequence length="516" mass="58010">MVFTNENTIAKYKGREEEFHQEFEKALERVKLGEEYPLIIGEEEIKTSRTFEVRSPIDTSILIGRFQIADENTIDKAFKAAKEAFKSWRLTSWKERVEIAKRAAELIRRRKFELAATITLENGKNRYEAIAEVDETIDYFEYYAYILQINRGFAHEMDSRMYKNEHSYSVMKPYGSWAVIAPFNFPLAITTTMALGAVITGNTAVIKPSSDTPLSAYNLVKIMLEAGFPPGVVNYVTGSGKDIVDFMLARSDGMAFTGSKDVGHSLAKRFIERDPRPIVMELGGKNPVIVTDKADLNKAVEGVYRGAFGFGGQKCSATSRVYVFESIHDKFIEKLVNKVKETKIGDPRKRDVFLGPVINRGAVEKYKRYIDEAVKGVGNVVIGGKVVEENKGYYVEPTVVTGLPYDHWLWRTELFVPILLVGKVKTLEEALMRANDVEYGLTAGIFSEDPKEVEYFFNNIEAGVVYANRTVGATTGAMPGVQPFGGWKHSGWTGKNAGGPYYLLSFLREQAQTYYD</sequence>
<dbReference type="InterPro" id="IPR015590">
    <property type="entry name" value="Aldehyde_DH_dom"/>
</dbReference>
<evidence type="ECO:0000259" key="8">
    <source>
        <dbReference type="Pfam" id="PF00171"/>
    </source>
</evidence>
<dbReference type="InterPro" id="IPR029510">
    <property type="entry name" value="Ald_DH_CS_GLU"/>
</dbReference>
<dbReference type="EC" id="1.2.1.88" evidence="2"/>
<comment type="pathway">
    <text evidence="1">Amino-acid degradation; L-proline degradation into L-glutamate; L-glutamate from L-proline: step 2/2.</text>
</comment>
<protein>
    <recommendedName>
        <fullName evidence="2">L-glutamate gamma-semialdehyde dehydrogenase</fullName>
        <ecNumber evidence="2">1.2.1.88</ecNumber>
    </recommendedName>
</protein>
<keyword evidence="10" id="KW-1185">Reference proteome</keyword>
<dbReference type="AlphaFoldDB" id="A0A650CSG9"/>
<dbReference type="GO" id="GO:0003842">
    <property type="term" value="F:L-glutamate gamma-semialdehyde dehydrogenase activity"/>
    <property type="evidence" value="ECO:0007669"/>
    <property type="project" value="UniProtKB-EC"/>
</dbReference>
<dbReference type="FunFam" id="3.40.309.10:FF:000005">
    <property type="entry name" value="1-pyrroline-5-carboxylate dehydrogenase 1"/>
    <property type="match status" value="1"/>
</dbReference>
<dbReference type="RefSeq" id="WP_156007879.1">
    <property type="nucleotide sequence ID" value="NZ_CP045483.1"/>
</dbReference>
<evidence type="ECO:0000313" key="10">
    <source>
        <dbReference type="Proteomes" id="UP000423396"/>
    </source>
</evidence>
<name>A0A650CSG9_9CREN</name>
<feature type="domain" description="Aldehyde dehydrogenase" evidence="8">
    <location>
        <begin position="47"/>
        <end position="508"/>
    </location>
</feature>
<dbReference type="InterPro" id="IPR050485">
    <property type="entry name" value="Proline_metab_enzyme"/>
</dbReference>
<evidence type="ECO:0000256" key="6">
    <source>
        <dbReference type="PROSITE-ProRule" id="PRU10007"/>
    </source>
</evidence>
<organism evidence="9 10">
    <name type="scientific">Stygiolobus azoricus</name>
    <dbReference type="NCBI Taxonomy" id="41675"/>
    <lineage>
        <taxon>Archaea</taxon>
        <taxon>Thermoproteota</taxon>
        <taxon>Thermoprotei</taxon>
        <taxon>Sulfolobales</taxon>
        <taxon>Sulfolobaceae</taxon>
        <taxon>Stygiolobus</taxon>
    </lineage>
</organism>
<accession>A0A650CSG9</accession>